<evidence type="ECO:0000256" key="4">
    <source>
        <dbReference type="ARBA" id="ARBA00023242"/>
    </source>
</evidence>
<dbReference type="EMBL" id="CAMGYJ010000008">
    <property type="protein sequence ID" value="CAI0467019.1"/>
    <property type="molecule type" value="Genomic_DNA"/>
</dbReference>
<protein>
    <submittedName>
        <fullName evidence="7">Uncharacterized protein</fullName>
    </submittedName>
</protein>
<feature type="region of interest" description="Disordered" evidence="6">
    <location>
        <begin position="56"/>
        <end position="77"/>
    </location>
</feature>
<dbReference type="AlphaFoldDB" id="A0AAV0P7S6"/>
<evidence type="ECO:0000313" key="7">
    <source>
        <dbReference type="EMBL" id="CAI0467019.1"/>
    </source>
</evidence>
<feature type="region of interest" description="Leucine repeat II (LRII)" evidence="5">
    <location>
        <begin position="297"/>
        <end position="329"/>
    </location>
</feature>
<evidence type="ECO:0000256" key="2">
    <source>
        <dbReference type="ARBA" id="ARBA00023015"/>
    </source>
</evidence>
<organism evidence="7 8">
    <name type="scientific">Linum tenue</name>
    <dbReference type="NCBI Taxonomy" id="586396"/>
    <lineage>
        <taxon>Eukaryota</taxon>
        <taxon>Viridiplantae</taxon>
        <taxon>Streptophyta</taxon>
        <taxon>Embryophyta</taxon>
        <taxon>Tracheophyta</taxon>
        <taxon>Spermatophyta</taxon>
        <taxon>Magnoliopsida</taxon>
        <taxon>eudicotyledons</taxon>
        <taxon>Gunneridae</taxon>
        <taxon>Pentapetalae</taxon>
        <taxon>rosids</taxon>
        <taxon>fabids</taxon>
        <taxon>Malpighiales</taxon>
        <taxon>Linaceae</taxon>
        <taxon>Linum</taxon>
    </lineage>
</organism>
<evidence type="ECO:0000313" key="8">
    <source>
        <dbReference type="Proteomes" id="UP001154282"/>
    </source>
</evidence>
<dbReference type="GO" id="GO:0005634">
    <property type="term" value="C:nucleus"/>
    <property type="evidence" value="ECO:0007669"/>
    <property type="project" value="UniProtKB-SubCell"/>
</dbReference>
<feature type="region of interest" description="SAW" evidence="5">
    <location>
        <begin position="434"/>
        <end position="510"/>
    </location>
</feature>
<keyword evidence="8" id="KW-1185">Reference proteome</keyword>
<reference evidence="7" key="1">
    <citation type="submission" date="2022-08" db="EMBL/GenBank/DDBJ databases">
        <authorList>
            <person name="Gutierrez-Valencia J."/>
        </authorList>
    </citation>
    <scope>NUCLEOTIDE SEQUENCE</scope>
</reference>
<evidence type="ECO:0000256" key="1">
    <source>
        <dbReference type="ARBA" id="ARBA00004123"/>
    </source>
</evidence>
<dbReference type="Proteomes" id="UP001154282">
    <property type="component" value="Unassembled WGS sequence"/>
</dbReference>
<comment type="caution">
    <text evidence="7">The sequence shown here is derived from an EMBL/GenBank/DDBJ whole genome shotgun (WGS) entry which is preliminary data.</text>
</comment>
<comment type="subcellular location">
    <subcellularLocation>
        <location evidence="1">Nucleus</location>
    </subcellularLocation>
</comment>
<sequence>MDLHQIIEQLAADLHNAQNDDVAYGRRLPAECNITSTPADLNRFSAASLDNLIDRFSNRKRKQPETTTDRNRTGRRRLSTDEILKLAGARIIQSSTWTAEDDGAVNVPLPDTVDDHRDGIITPEESKNVELVEYLLRSAEKFGKGEFGQASGLLDFCETLGPRDLQTGDPIQRAAYYFCNALREKMTAEENNRNSNTTVSASVEARKVVVLPAGWEYYFHGRVPFFMASQMAGVQAVLESVWAEKRVHVVDLRIRSGLAMIALIQALSGRGNEAPQLELLKVTAVADDESEVEVWRETGVRLASFASEMNVPFAFKIAKVSQVLGLRKTQLQINSKEATVVYSEYALSPLISTPSRLHALMRLVKSIRPRLMVVVETEANHNSPDFGHRFVESLFTAAACFDCLAECCAHDDPAGMREAVGARFLGERIRNVVAAEGAERVVRDVRIGVWRKYFARCGMLEIELSELAVRHARLVVNRFPCGAACVVGAEGKSVVMGWKDTPLLCVSTWKFVGPKKARAAVEKKQRRRSGKRNG</sequence>
<comment type="similarity">
    <text evidence="5">Belongs to the GRAS family.</text>
</comment>
<proteinExistence type="inferred from homology"/>
<keyword evidence="4" id="KW-0539">Nucleus</keyword>
<dbReference type="InterPro" id="IPR005202">
    <property type="entry name" value="TF_GRAS"/>
</dbReference>
<gene>
    <name evidence="7" type="ORF">LITE_LOCUS37280</name>
</gene>
<evidence type="ECO:0000256" key="3">
    <source>
        <dbReference type="ARBA" id="ARBA00023163"/>
    </source>
</evidence>
<dbReference type="PROSITE" id="PS50985">
    <property type="entry name" value="GRAS"/>
    <property type="match status" value="1"/>
</dbReference>
<dbReference type="Pfam" id="PF03514">
    <property type="entry name" value="GRAS"/>
    <property type="match status" value="1"/>
</dbReference>
<keyword evidence="3" id="KW-0804">Transcription</keyword>
<dbReference type="PANTHER" id="PTHR31636">
    <property type="entry name" value="OSJNBA0084A10.13 PROTEIN-RELATED"/>
    <property type="match status" value="1"/>
</dbReference>
<keyword evidence="2" id="KW-0805">Transcription regulation</keyword>
<name>A0AAV0P7S6_9ROSI</name>
<comment type="caution">
    <text evidence="5">Lacks conserved residue(s) required for the propagation of feature annotation.</text>
</comment>
<feature type="short sequence motif" description="VHIID" evidence="5">
    <location>
        <begin position="247"/>
        <end position="251"/>
    </location>
</feature>
<evidence type="ECO:0000256" key="5">
    <source>
        <dbReference type="PROSITE-ProRule" id="PRU01191"/>
    </source>
</evidence>
<accession>A0AAV0P7S6</accession>
<evidence type="ECO:0000256" key="6">
    <source>
        <dbReference type="SAM" id="MobiDB-lite"/>
    </source>
</evidence>